<dbReference type="Pfam" id="PF13378">
    <property type="entry name" value="MR_MLE_C"/>
    <property type="match status" value="1"/>
</dbReference>
<dbReference type="Gene3D" id="3.20.20.120">
    <property type="entry name" value="Enolase-like C-terminal domain"/>
    <property type="match status" value="1"/>
</dbReference>
<evidence type="ECO:0000256" key="1">
    <source>
        <dbReference type="ARBA" id="ARBA00008031"/>
    </source>
</evidence>
<dbReference type="InterPro" id="IPR013342">
    <property type="entry name" value="Mandelate_racemase_C"/>
</dbReference>
<comment type="similarity">
    <text evidence="1">Belongs to the mandelate racemase/muconate lactonizing enzyme family.</text>
</comment>
<evidence type="ECO:0000259" key="4">
    <source>
        <dbReference type="SMART" id="SM00922"/>
    </source>
</evidence>
<dbReference type="PANTHER" id="PTHR48073">
    <property type="entry name" value="O-SUCCINYLBENZOATE SYNTHASE-RELATED"/>
    <property type="match status" value="1"/>
</dbReference>
<dbReference type="SFLD" id="SFLDS00001">
    <property type="entry name" value="Enolase"/>
    <property type="match status" value="1"/>
</dbReference>
<dbReference type="SMART" id="SM00922">
    <property type="entry name" value="MR_MLE"/>
    <property type="match status" value="1"/>
</dbReference>
<dbReference type="EMBL" id="JXAL01000014">
    <property type="protein sequence ID" value="KIL36222.1"/>
    <property type="molecule type" value="Genomic_DNA"/>
</dbReference>
<dbReference type="Proteomes" id="UP000054526">
    <property type="component" value="Unassembled WGS sequence"/>
</dbReference>
<evidence type="ECO:0000313" key="5">
    <source>
        <dbReference type="EMBL" id="KIL36222.1"/>
    </source>
</evidence>
<organism evidence="5 6">
    <name type="scientific">Cohnella kolymensis</name>
    <dbReference type="NCBI Taxonomy" id="1590652"/>
    <lineage>
        <taxon>Bacteria</taxon>
        <taxon>Bacillati</taxon>
        <taxon>Bacillota</taxon>
        <taxon>Bacilli</taxon>
        <taxon>Bacillales</taxon>
        <taxon>Paenibacillaceae</taxon>
        <taxon>Cohnella</taxon>
    </lineage>
</organism>
<evidence type="ECO:0000256" key="2">
    <source>
        <dbReference type="ARBA" id="ARBA00022723"/>
    </source>
</evidence>
<evidence type="ECO:0000256" key="3">
    <source>
        <dbReference type="ARBA" id="ARBA00023235"/>
    </source>
</evidence>
<evidence type="ECO:0000313" key="6">
    <source>
        <dbReference type="Proteomes" id="UP000054526"/>
    </source>
</evidence>
<gene>
    <name evidence="5" type="ORF">SD71_09785</name>
</gene>
<dbReference type="PANTHER" id="PTHR48073:SF2">
    <property type="entry name" value="O-SUCCINYLBENZOATE SYNTHASE"/>
    <property type="match status" value="1"/>
</dbReference>
<keyword evidence="3" id="KW-0413">Isomerase</keyword>
<dbReference type="InterPro" id="IPR036849">
    <property type="entry name" value="Enolase-like_C_sf"/>
</dbReference>
<protein>
    <recommendedName>
        <fullName evidence="4">Mandelate racemase/muconate lactonizing enzyme C-terminal domain-containing protein</fullName>
    </recommendedName>
</protein>
<name>A0ABR5A737_9BACL</name>
<dbReference type="SUPFAM" id="SSF54826">
    <property type="entry name" value="Enolase N-terminal domain-like"/>
    <property type="match status" value="1"/>
</dbReference>
<keyword evidence="2" id="KW-0479">Metal-binding</keyword>
<feature type="domain" description="Mandelate racemase/muconate lactonizing enzyme C-terminal" evidence="4">
    <location>
        <begin position="141"/>
        <end position="238"/>
    </location>
</feature>
<accession>A0ABR5A737</accession>
<dbReference type="SFLD" id="SFLDG00180">
    <property type="entry name" value="muconate_cycloisomerase"/>
    <property type="match status" value="1"/>
</dbReference>
<reference evidence="5 6" key="1">
    <citation type="submission" date="2014-12" db="EMBL/GenBank/DDBJ databases">
        <title>Draft genome sequence of Cohnella kolymensis strain B-2846.</title>
        <authorList>
            <person name="Karlyshev A.V."/>
            <person name="Kudryashova E.B."/>
        </authorList>
    </citation>
    <scope>NUCLEOTIDE SEQUENCE [LARGE SCALE GENOMIC DNA]</scope>
    <source>
        <strain evidence="5 6">VKM B-2846</strain>
    </source>
</reference>
<dbReference type="RefSeq" id="WP_041062191.1">
    <property type="nucleotide sequence ID" value="NZ_JXAL01000014.1"/>
</dbReference>
<dbReference type="InterPro" id="IPR029017">
    <property type="entry name" value="Enolase-like_N"/>
</dbReference>
<dbReference type="Pfam" id="PF02746">
    <property type="entry name" value="MR_MLE_N"/>
    <property type="match status" value="1"/>
</dbReference>
<dbReference type="InterPro" id="IPR029065">
    <property type="entry name" value="Enolase_C-like"/>
</dbReference>
<proteinExistence type="inferred from homology"/>
<keyword evidence="6" id="KW-1185">Reference proteome</keyword>
<dbReference type="Gene3D" id="3.30.390.10">
    <property type="entry name" value="Enolase-like, N-terminal domain"/>
    <property type="match status" value="1"/>
</dbReference>
<comment type="caution">
    <text evidence="5">The sequence shown here is derived from an EMBL/GenBank/DDBJ whole genome shotgun (WGS) entry which is preliminary data.</text>
</comment>
<dbReference type="InterPro" id="IPR013341">
    <property type="entry name" value="Mandelate_racemase_N_dom"/>
</dbReference>
<sequence>MRITSAEMTDVIMPKEDPKWKFALGARPESVGLLIELRVENGITGHGYVSEIPHIGYPITVVKAILESLLPKLLGAEIFERRPLLSSLVKQSGGCRPATAAIEMALYDLSSRIAGMPLYRFLGGAYRKSIPVLRILSIKSPEEIAANALKLVKQGYSYLKIKIDNEDLDLDVARIKAVREAVGKDVHLTLDANQSYSPKEAVTLFQRIQSSDIDLFEQPVNVKDFDGLKYVTEHVGCMVEADESAASKQEVYRLIKERAVDSISMKVLKLGGLDNMMEISALCQAANISCRVGANVGSRLLNAYAMHFIAASPNISYACEVGEFERLLADPFEGLSVENGHLQVPEDVGIGVRLKR</sequence>
<dbReference type="SUPFAM" id="SSF51604">
    <property type="entry name" value="Enolase C-terminal domain-like"/>
    <property type="match status" value="1"/>
</dbReference>